<protein>
    <submittedName>
        <fullName evidence="9">Inner membrane protein YabI</fullName>
    </submittedName>
</protein>
<evidence type="ECO:0000256" key="2">
    <source>
        <dbReference type="ARBA" id="ARBA00010792"/>
    </source>
</evidence>
<dbReference type="GO" id="GO:0005886">
    <property type="term" value="C:plasma membrane"/>
    <property type="evidence" value="ECO:0007669"/>
    <property type="project" value="UniProtKB-SubCell"/>
</dbReference>
<feature type="transmembrane region" description="Helical" evidence="7">
    <location>
        <begin position="63"/>
        <end position="81"/>
    </location>
</feature>
<feature type="transmembrane region" description="Helical" evidence="7">
    <location>
        <begin position="422"/>
        <end position="440"/>
    </location>
</feature>
<keyword evidence="5 7" id="KW-1133">Transmembrane helix</keyword>
<feature type="transmembrane region" description="Helical" evidence="7">
    <location>
        <begin position="305"/>
        <end position="321"/>
    </location>
</feature>
<feature type="transmembrane region" description="Helical" evidence="7">
    <location>
        <begin position="328"/>
        <end position="348"/>
    </location>
</feature>
<comment type="subcellular location">
    <subcellularLocation>
        <location evidence="1">Cell membrane</location>
        <topology evidence="1">Multi-pass membrane protein</topology>
    </subcellularLocation>
</comment>
<keyword evidence="4 7" id="KW-0812">Transmembrane</keyword>
<dbReference type="EMBL" id="LR699119">
    <property type="protein sequence ID" value="VVC76508.1"/>
    <property type="molecule type" value="Genomic_DNA"/>
</dbReference>
<sequence length="680" mass="76261">MSDIVSPLLQWLNAHPELAGLVTFIISASESVAIIGTIVPGSITMTALGTLAGAGVIPLWETLFWATLGAIVGDGISYWIGHYFKHRLNKAWPFRNYPGLLESGEAFVHKYGVMSVFIGRFVGPVRALVPLVAGMLGMKPLQFTIANVASAIGWAPAYMLPGILLGAASLELPPDIAVHVMLVLLLITLFILLCLWMAYKLLKLFHTQTDQMQNWIWQRLKKSRTLSPITVLLKHHDPSKTHGQLNLAFYLLFTAFLFVILAVIVKSYGSSALMVNDALYHLFRGVRTKGLDTVMLDITLLGQKQVVLPVVVVIFGWLVLWKRWRAAFHALALGILVSGSVYVLKHLLKSPRPWGVFLNPETYSLPSGHTAIATTVFMGLAFLIASAIRPKFRWPIYTLGIFIAFIVGVSRMYLGAHWFTDVLASWLLGSAILMAVIISYERSLETRINPVGILLVTLISLSVTYGFYHYRHFAQLKINYAQVNWPVERIAMNEWWEKNDALPAYQVSLFGFPSQSINVVWAGDIQAIRETLLKEGWSAPPARDWISTLHRIADIKSTQYLSMVSPQYLDKRPELILARHAAGVKGLMVLRLWNSNRIINETNATLWVGIIGVIPRSYSWLFRSSRPGEIDIDPGYLFPAKTGLGSWQWTIIHMHQPTGTKRIINQKIMLIRENNTVHKK</sequence>
<dbReference type="KEGG" id="asip:AQUSIP_18210"/>
<evidence type="ECO:0000313" key="9">
    <source>
        <dbReference type="EMBL" id="VVC76508.1"/>
    </source>
</evidence>
<dbReference type="Pfam" id="PF01569">
    <property type="entry name" value="PAP2"/>
    <property type="match status" value="1"/>
</dbReference>
<dbReference type="InterPro" id="IPR036938">
    <property type="entry name" value="PAP2/HPO_sf"/>
</dbReference>
<dbReference type="Pfam" id="PF14067">
    <property type="entry name" value="LssY_C"/>
    <property type="match status" value="1"/>
</dbReference>
<dbReference type="SUPFAM" id="SSF48317">
    <property type="entry name" value="Acid phosphatase/Vanadium-dependent haloperoxidase"/>
    <property type="match status" value="1"/>
</dbReference>
<dbReference type="CDD" id="cd03392">
    <property type="entry name" value="PAP2_like_2"/>
    <property type="match status" value="1"/>
</dbReference>
<feature type="transmembrane region" description="Helical" evidence="7">
    <location>
        <begin position="247"/>
        <end position="265"/>
    </location>
</feature>
<evidence type="ECO:0000256" key="5">
    <source>
        <dbReference type="ARBA" id="ARBA00022989"/>
    </source>
</evidence>
<dbReference type="OrthoDB" id="9780918at2"/>
<dbReference type="InterPro" id="IPR032816">
    <property type="entry name" value="VTT_dom"/>
</dbReference>
<feature type="transmembrane region" description="Helical" evidence="7">
    <location>
        <begin position="145"/>
        <end position="170"/>
    </location>
</feature>
<evidence type="ECO:0000256" key="3">
    <source>
        <dbReference type="ARBA" id="ARBA00022475"/>
    </source>
</evidence>
<dbReference type="Gene3D" id="1.20.144.10">
    <property type="entry name" value="Phosphatidic acid phosphatase type 2/haloperoxidase"/>
    <property type="match status" value="1"/>
</dbReference>
<reference evidence="9 10" key="1">
    <citation type="submission" date="2019-08" db="EMBL/GenBank/DDBJ databases">
        <authorList>
            <person name="Guy L."/>
        </authorList>
    </citation>
    <scope>NUCLEOTIDE SEQUENCE [LARGE SCALE GENOMIC DNA]</scope>
    <source>
        <strain evidence="9 10">SGT-108</strain>
    </source>
</reference>
<dbReference type="SMART" id="SM00014">
    <property type="entry name" value="acidPPc"/>
    <property type="match status" value="1"/>
</dbReference>
<dbReference type="AlphaFoldDB" id="A0A5E4PJ75"/>
<evidence type="ECO:0000256" key="1">
    <source>
        <dbReference type="ARBA" id="ARBA00004651"/>
    </source>
</evidence>
<dbReference type="InterPro" id="IPR032818">
    <property type="entry name" value="DedA-like"/>
</dbReference>
<evidence type="ECO:0000313" key="10">
    <source>
        <dbReference type="Proteomes" id="UP000324194"/>
    </source>
</evidence>
<comment type="similarity">
    <text evidence="2">Belongs to the DedA family.</text>
</comment>
<keyword evidence="10" id="KW-1185">Reference proteome</keyword>
<evidence type="ECO:0000256" key="6">
    <source>
        <dbReference type="ARBA" id="ARBA00023136"/>
    </source>
</evidence>
<dbReference type="PANTHER" id="PTHR30353">
    <property type="entry name" value="INNER MEMBRANE PROTEIN DEDA-RELATED"/>
    <property type="match status" value="1"/>
</dbReference>
<dbReference type="PANTHER" id="PTHR30353:SF15">
    <property type="entry name" value="INNER MEMBRANE PROTEIN YABI"/>
    <property type="match status" value="1"/>
</dbReference>
<feature type="transmembrane region" description="Helical" evidence="7">
    <location>
        <begin position="176"/>
        <end position="199"/>
    </location>
</feature>
<feature type="transmembrane region" description="Helical" evidence="7">
    <location>
        <begin position="368"/>
        <end position="388"/>
    </location>
</feature>
<organism evidence="9 10">
    <name type="scientific">Aquicella siphonis</name>
    <dbReference type="NCBI Taxonomy" id="254247"/>
    <lineage>
        <taxon>Bacteria</taxon>
        <taxon>Pseudomonadati</taxon>
        <taxon>Pseudomonadota</taxon>
        <taxon>Gammaproteobacteria</taxon>
        <taxon>Legionellales</taxon>
        <taxon>Coxiellaceae</taxon>
        <taxon>Aquicella</taxon>
    </lineage>
</organism>
<gene>
    <name evidence="9" type="primary">yabI</name>
    <name evidence="9" type="ORF">AQUSIP_18210</name>
</gene>
<dbReference type="InterPro" id="IPR000326">
    <property type="entry name" value="PAP2/HPO"/>
</dbReference>
<feature type="domain" description="Phosphatidic acid phosphatase type 2/haloperoxidase" evidence="8">
    <location>
        <begin position="326"/>
        <end position="437"/>
    </location>
</feature>
<proteinExistence type="inferred from homology"/>
<feature type="transmembrane region" description="Helical" evidence="7">
    <location>
        <begin position="395"/>
        <end position="416"/>
    </location>
</feature>
<feature type="transmembrane region" description="Helical" evidence="7">
    <location>
        <begin position="452"/>
        <end position="470"/>
    </location>
</feature>
<evidence type="ECO:0000256" key="4">
    <source>
        <dbReference type="ARBA" id="ARBA00022692"/>
    </source>
</evidence>
<name>A0A5E4PJ75_9COXI</name>
<keyword evidence="6 7" id="KW-0472">Membrane</keyword>
<dbReference type="Pfam" id="PF09335">
    <property type="entry name" value="VTT_dom"/>
    <property type="match status" value="1"/>
</dbReference>
<evidence type="ECO:0000256" key="7">
    <source>
        <dbReference type="SAM" id="Phobius"/>
    </source>
</evidence>
<dbReference type="RefSeq" id="WP_148339825.1">
    <property type="nucleotide sequence ID" value="NZ_LR699119.1"/>
</dbReference>
<dbReference type="Proteomes" id="UP000324194">
    <property type="component" value="Chromosome 1"/>
</dbReference>
<dbReference type="InterPro" id="IPR025902">
    <property type="entry name" value="LssY-like-C_dom"/>
</dbReference>
<keyword evidence="3" id="KW-1003">Cell membrane</keyword>
<evidence type="ECO:0000259" key="8">
    <source>
        <dbReference type="SMART" id="SM00014"/>
    </source>
</evidence>
<accession>A0A5E4PJ75</accession>